<dbReference type="RefSeq" id="WP_285667512.1">
    <property type="nucleotide sequence ID" value="NZ_BSTX01000008.1"/>
</dbReference>
<dbReference type="SUPFAM" id="SSF46894">
    <property type="entry name" value="C-terminal effector domain of the bipartite response regulators"/>
    <property type="match status" value="1"/>
</dbReference>
<dbReference type="GO" id="GO:0006355">
    <property type="term" value="P:regulation of DNA-templated transcription"/>
    <property type="evidence" value="ECO:0007669"/>
    <property type="project" value="InterPro"/>
</dbReference>
<comment type="caution">
    <text evidence="2">The sequence shown here is derived from an EMBL/GenBank/DDBJ whole genome shotgun (WGS) entry which is preliminary data.</text>
</comment>
<name>A0A9W6STA0_9ACTN</name>
<dbReference type="InterPro" id="IPR000792">
    <property type="entry name" value="Tscrpt_reg_LuxR_C"/>
</dbReference>
<dbReference type="InterPro" id="IPR036388">
    <property type="entry name" value="WH-like_DNA-bd_sf"/>
</dbReference>
<protein>
    <submittedName>
        <fullName evidence="2">Transcriptional regulator</fullName>
    </submittedName>
</protein>
<feature type="domain" description="HTH luxR-type" evidence="1">
    <location>
        <begin position="263"/>
        <end position="320"/>
    </location>
</feature>
<evidence type="ECO:0000259" key="1">
    <source>
        <dbReference type="SMART" id="SM00421"/>
    </source>
</evidence>
<reference evidence="2" key="1">
    <citation type="submission" date="2023-03" db="EMBL/GenBank/DDBJ databases">
        <title>Actinorhabdospora filicis NBRC 111898.</title>
        <authorList>
            <person name="Ichikawa N."/>
            <person name="Sato H."/>
            <person name="Tonouchi N."/>
        </authorList>
    </citation>
    <scope>NUCLEOTIDE SEQUENCE</scope>
    <source>
        <strain evidence="2">NBRC 111898</strain>
    </source>
</reference>
<dbReference type="AlphaFoldDB" id="A0A9W6STA0"/>
<dbReference type="EMBL" id="BSTX01000008">
    <property type="protein sequence ID" value="GLZ81942.1"/>
    <property type="molecule type" value="Genomic_DNA"/>
</dbReference>
<dbReference type="PANTHER" id="PTHR34293">
    <property type="entry name" value="HTH-TYPE TRANSCRIPTIONAL REGULATOR TRMBL2"/>
    <property type="match status" value="1"/>
</dbReference>
<dbReference type="InterPro" id="IPR016032">
    <property type="entry name" value="Sig_transdc_resp-reg_C-effctor"/>
</dbReference>
<dbReference type="SMART" id="SM00421">
    <property type="entry name" value="HTH_LUXR"/>
    <property type="match status" value="1"/>
</dbReference>
<proteinExistence type="predicted"/>
<dbReference type="InterPro" id="IPR051797">
    <property type="entry name" value="TrmB-like"/>
</dbReference>
<evidence type="ECO:0000313" key="3">
    <source>
        <dbReference type="Proteomes" id="UP001165079"/>
    </source>
</evidence>
<dbReference type="Gene3D" id="1.10.10.10">
    <property type="entry name" value="Winged helix-like DNA-binding domain superfamily/Winged helix DNA-binding domain"/>
    <property type="match status" value="2"/>
</dbReference>
<gene>
    <name evidence="2" type="ORF">Afil01_67490</name>
</gene>
<dbReference type="GO" id="GO:0003677">
    <property type="term" value="F:DNA binding"/>
    <property type="evidence" value="ECO:0007669"/>
    <property type="project" value="InterPro"/>
</dbReference>
<accession>A0A9W6STA0</accession>
<organism evidence="2 3">
    <name type="scientific">Actinorhabdospora filicis</name>
    <dbReference type="NCBI Taxonomy" id="1785913"/>
    <lineage>
        <taxon>Bacteria</taxon>
        <taxon>Bacillati</taxon>
        <taxon>Actinomycetota</taxon>
        <taxon>Actinomycetes</taxon>
        <taxon>Micromonosporales</taxon>
        <taxon>Micromonosporaceae</taxon>
        <taxon>Actinorhabdospora</taxon>
    </lineage>
</organism>
<sequence>MLEIVDLDATAQAVYEAVVTGQSTAAELAAASGASGAHLQEILERLQGLGLVAVVPGIEPAYVAAPPDTALEAVLLEKEKQLKRARLFAQRLTEAHRRSTAAGDPVRLVEVVAGREAVVRRFQQVQRACRRELRIIDKPPYALAGPEENVGFERELLERGVRWRAIYDPAGLDDGHDLTGDVQVSVALGEEARVLAGPAPTKLVLADDRVGMIPLQIAPSGIDSIVVVYPSALLEALAALFEQLWERALPLPLPGRVTAGRSPREPTEAELQLLSLLTAGLPDDRIAGHLGVSPRTLQRRIRALLDRLGARTRFQAGIRATLIGWVDGEK</sequence>
<evidence type="ECO:0000313" key="2">
    <source>
        <dbReference type="EMBL" id="GLZ81942.1"/>
    </source>
</evidence>
<dbReference type="InterPro" id="IPR002831">
    <property type="entry name" value="Tscrpt_reg_TrmB_N"/>
</dbReference>
<keyword evidence="3" id="KW-1185">Reference proteome</keyword>
<dbReference type="Pfam" id="PF01978">
    <property type="entry name" value="TrmB"/>
    <property type="match status" value="1"/>
</dbReference>
<dbReference type="PANTHER" id="PTHR34293:SF1">
    <property type="entry name" value="HTH-TYPE TRANSCRIPTIONAL REGULATOR TRMBL2"/>
    <property type="match status" value="1"/>
</dbReference>
<dbReference type="Proteomes" id="UP001165079">
    <property type="component" value="Unassembled WGS sequence"/>
</dbReference>